<dbReference type="PROSITE" id="PS51077">
    <property type="entry name" value="HTH_ICLR"/>
    <property type="match status" value="1"/>
</dbReference>
<dbReference type="PANTHER" id="PTHR30136:SF24">
    <property type="entry name" value="HTH-TYPE TRANSCRIPTIONAL REPRESSOR ALLR"/>
    <property type="match status" value="1"/>
</dbReference>
<dbReference type="InterPro" id="IPR005471">
    <property type="entry name" value="Tscrpt_reg_IclR_N"/>
</dbReference>
<dbReference type="Pfam" id="PF09339">
    <property type="entry name" value="HTH_IclR"/>
    <property type="match status" value="1"/>
</dbReference>
<dbReference type="AlphaFoldDB" id="A0A2T3JW24"/>
<dbReference type="GO" id="GO:0045892">
    <property type="term" value="P:negative regulation of DNA-templated transcription"/>
    <property type="evidence" value="ECO:0007669"/>
    <property type="project" value="TreeGrafter"/>
</dbReference>
<keyword evidence="1" id="KW-0805">Transcription regulation</keyword>
<evidence type="ECO:0000259" key="6">
    <source>
        <dbReference type="PROSITE" id="PS51077"/>
    </source>
</evidence>
<comment type="caution">
    <text evidence="9">The sequence shown here is derived from an EMBL/GenBank/DDBJ whole genome shotgun (WGS) entry which is preliminary data.</text>
</comment>
<keyword evidence="2" id="KW-0238">DNA-binding</keyword>
<evidence type="ECO:0000256" key="2">
    <source>
        <dbReference type="ARBA" id="ARBA00023125"/>
    </source>
</evidence>
<accession>A0A2T3JW24</accession>
<evidence type="ECO:0000259" key="7">
    <source>
        <dbReference type="PROSITE" id="PS51078"/>
    </source>
</evidence>
<evidence type="ECO:0000313" key="9">
    <source>
        <dbReference type="EMBL" id="PSU53538.1"/>
    </source>
</evidence>
<dbReference type="SMART" id="SM00346">
    <property type="entry name" value="HTH_ICLR"/>
    <property type="match status" value="1"/>
</dbReference>
<evidence type="ECO:0000256" key="3">
    <source>
        <dbReference type="ARBA" id="ARBA00023163"/>
    </source>
</evidence>
<dbReference type="InterPro" id="IPR036388">
    <property type="entry name" value="WH-like_DNA-bd_sf"/>
</dbReference>
<dbReference type="Pfam" id="PF01614">
    <property type="entry name" value="IclR_C"/>
    <property type="match status" value="1"/>
</dbReference>
<dbReference type="Gene3D" id="3.30.450.40">
    <property type="match status" value="1"/>
</dbReference>
<dbReference type="Gene3D" id="1.10.10.10">
    <property type="entry name" value="Winged helix-like DNA-binding domain superfamily/Winged helix DNA-binding domain"/>
    <property type="match status" value="1"/>
</dbReference>
<name>A0A2T3JW24_PHOPO</name>
<dbReference type="GO" id="GO:0003700">
    <property type="term" value="F:DNA-binding transcription factor activity"/>
    <property type="evidence" value="ECO:0007669"/>
    <property type="project" value="TreeGrafter"/>
</dbReference>
<dbReference type="SUPFAM" id="SSF55781">
    <property type="entry name" value="GAF domain-like"/>
    <property type="match status" value="1"/>
</dbReference>
<feature type="domain" description="IclR-ED" evidence="7">
    <location>
        <begin position="97"/>
        <end position="271"/>
    </location>
</feature>
<dbReference type="SUPFAM" id="SSF46785">
    <property type="entry name" value="Winged helix' DNA-binding domain"/>
    <property type="match status" value="1"/>
</dbReference>
<evidence type="ECO:0000313" key="10">
    <source>
        <dbReference type="Proteomes" id="UP000241405"/>
    </source>
</evidence>
<dbReference type="InterPro" id="IPR014757">
    <property type="entry name" value="Tscrpt_reg_IclR_C"/>
</dbReference>
<evidence type="ECO:0000256" key="1">
    <source>
        <dbReference type="ARBA" id="ARBA00023015"/>
    </source>
</evidence>
<evidence type="ECO:0000256" key="5">
    <source>
        <dbReference type="ARBA" id="ARBA00042627"/>
    </source>
</evidence>
<dbReference type="GO" id="GO:0003677">
    <property type="term" value="F:DNA binding"/>
    <property type="evidence" value="ECO:0007669"/>
    <property type="project" value="UniProtKB-KW"/>
</dbReference>
<dbReference type="PROSITE" id="PS51078">
    <property type="entry name" value="ICLR_ED"/>
    <property type="match status" value="1"/>
</dbReference>
<dbReference type="InterPro" id="IPR050707">
    <property type="entry name" value="HTH_MetabolicPath_Reg"/>
</dbReference>
<protein>
    <recommendedName>
        <fullName evidence="4">HTH-type transcriptional repressor AllR</fullName>
    </recommendedName>
    <alternativeName>
        <fullName evidence="5">Negative regulator of allantoin and glyoxylate utilization operons</fullName>
    </alternativeName>
</protein>
<dbReference type="Proteomes" id="UP000241618">
    <property type="component" value="Unassembled WGS sequence"/>
</dbReference>
<proteinExistence type="predicted"/>
<gene>
    <name evidence="9" type="ORF">C9J18_03775</name>
    <name evidence="8" type="ORF">CTM96_04315</name>
</gene>
<keyword evidence="3" id="KW-0804">Transcription</keyword>
<dbReference type="PANTHER" id="PTHR30136">
    <property type="entry name" value="HELIX-TURN-HELIX TRANSCRIPTIONAL REGULATOR, ICLR FAMILY"/>
    <property type="match status" value="1"/>
</dbReference>
<organism evidence="9 11">
    <name type="scientific">Photobacterium phosphoreum</name>
    <dbReference type="NCBI Taxonomy" id="659"/>
    <lineage>
        <taxon>Bacteria</taxon>
        <taxon>Pseudomonadati</taxon>
        <taxon>Pseudomonadota</taxon>
        <taxon>Gammaproteobacteria</taxon>
        <taxon>Vibrionales</taxon>
        <taxon>Vibrionaceae</taxon>
        <taxon>Photobacterium</taxon>
    </lineage>
</organism>
<evidence type="ECO:0000313" key="8">
    <source>
        <dbReference type="EMBL" id="PSU26803.1"/>
    </source>
</evidence>
<reference evidence="10 11" key="1">
    <citation type="submission" date="2018-03" db="EMBL/GenBank/DDBJ databases">
        <title>Whole genome sequencing of Histamine producing bacteria.</title>
        <authorList>
            <person name="Butler K."/>
        </authorList>
    </citation>
    <scope>NUCLEOTIDE SEQUENCE [LARGE SCALE GENOMIC DNA]</scope>
    <source>
        <strain evidence="9 11">FS-6.1</strain>
        <strain evidence="8 10">FS-6.2</strain>
    </source>
</reference>
<feature type="domain" description="HTH iclR-type" evidence="6">
    <location>
        <begin position="34"/>
        <end position="96"/>
    </location>
</feature>
<dbReference type="InterPro" id="IPR029016">
    <property type="entry name" value="GAF-like_dom_sf"/>
</dbReference>
<evidence type="ECO:0000313" key="11">
    <source>
        <dbReference type="Proteomes" id="UP000241618"/>
    </source>
</evidence>
<dbReference type="EMBL" id="PYMO01000002">
    <property type="protein sequence ID" value="PSU26803.1"/>
    <property type="molecule type" value="Genomic_DNA"/>
</dbReference>
<sequence length="271" mass="30079">MFSHYKNVTCCSRYNWLQIIITQIRDNLPVTHSLSANEKLLQVLIHIAASNVPLQAQQLSAEMEMPISSLYRYLALLRDWNLIEENHGRNTYSAGPAALQLQRNFDMNSPLPDGVRPILKRLQQQTGEMSAYMVAVGFNALCVDSIDSPYALRCSYEKGQSQPLIRGASAKVILAYLPLARQLTILEHYDITESQQIDTWIAELDLIKQDGFAISTSEIDVGVSGVSAPVFVGNKVVGAVSVMAPAERINSRKNKIVMCVLQAARALPPQH</sequence>
<keyword evidence="10" id="KW-1185">Reference proteome</keyword>
<evidence type="ECO:0000256" key="4">
    <source>
        <dbReference type="ARBA" id="ARBA00040379"/>
    </source>
</evidence>
<dbReference type="InterPro" id="IPR036390">
    <property type="entry name" value="WH_DNA-bd_sf"/>
</dbReference>
<dbReference type="EMBL" id="PYMP01000002">
    <property type="protein sequence ID" value="PSU53538.1"/>
    <property type="molecule type" value="Genomic_DNA"/>
</dbReference>
<dbReference type="Proteomes" id="UP000241405">
    <property type="component" value="Unassembled WGS sequence"/>
</dbReference>